<dbReference type="Proteomes" id="UP000018721">
    <property type="component" value="Unassembled WGS sequence"/>
</dbReference>
<dbReference type="HOGENOM" id="CLU_1513481_0_0_1"/>
<feature type="region of interest" description="Disordered" evidence="1">
    <location>
        <begin position="35"/>
        <end position="97"/>
    </location>
</feature>
<feature type="compositionally biased region" description="Basic and acidic residues" evidence="1">
    <location>
        <begin position="61"/>
        <end position="89"/>
    </location>
</feature>
<reference evidence="2 3" key="1">
    <citation type="submission" date="2013-11" db="EMBL/GenBank/DDBJ databases">
        <title>The Genome Sequence of Phytophthora parasitica P1569.</title>
        <authorList>
            <consortium name="The Broad Institute Genomics Platform"/>
            <person name="Russ C."/>
            <person name="Tyler B."/>
            <person name="Panabieres F."/>
            <person name="Shan W."/>
            <person name="Tripathy S."/>
            <person name="Grunwald N."/>
            <person name="Machado M."/>
            <person name="Johnson C.S."/>
            <person name="Arredondo F."/>
            <person name="Hong C."/>
            <person name="Coffey M."/>
            <person name="Young S.K."/>
            <person name="Zeng Q."/>
            <person name="Gargeya S."/>
            <person name="Fitzgerald M."/>
            <person name="Abouelleil A."/>
            <person name="Alvarado L."/>
            <person name="Chapman S.B."/>
            <person name="Gainer-Dewar J."/>
            <person name="Goldberg J."/>
            <person name="Griggs A."/>
            <person name="Gujja S."/>
            <person name="Hansen M."/>
            <person name="Howarth C."/>
            <person name="Imamovic A."/>
            <person name="Ireland A."/>
            <person name="Larimer J."/>
            <person name="McCowan C."/>
            <person name="Murphy C."/>
            <person name="Pearson M."/>
            <person name="Poon T.W."/>
            <person name="Priest M."/>
            <person name="Roberts A."/>
            <person name="Saif S."/>
            <person name="Shea T."/>
            <person name="Sykes S."/>
            <person name="Wortman J."/>
            <person name="Nusbaum C."/>
            <person name="Birren B."/>
        </authorList>
    </citation>
    <scope>NUCLEOTIDE SEQUENCE [LARGE SCALE GENOMIC DNA]</scope>
    <source>
        <strain evidence="2 3">P1569</strain>
    </source>
</reference>
<proteinExistence type="predicted"/>
<keyword evidence="3" id="KW-1185">Reference proteome</keyword>
<name>V9DUV7_PHYNI</name>
<accession>V9DUV7</accession>
<gene>
    <name evidence="2" type="ORF">F443_23076</name>
</gene>
<sequence>MARICGFELFKEEKDVTEAEWRDYFLTARVPDNTVYKTLEKRAEPTQPKGGNKSAHQLNPGKRDFGRSRNDSKAQRADAHQQKKSDQNSKQKSSRVKLPKKCFKCGDPTHGVFQCPDIASPLEAKEIYEPTTGKKVLKPILAVAPVDSKLATQPSTDILETEITPDSAAEVSIVTKIY</sequence>
<evidence type="ECO:0000313" key="3">
    <source>
        <dbReference type="Proteomes" id="UP000018721"/>
    </source>
</evidence>
<protein>
    <submittedName>
        <fullName evidence="2">Uncharacterized protein</fullName>
    </submittedName>
</protein>
<evidence type="ECO:0000313" key="2">
    <source>
        <dbReference type="EMBL" id="ETI29807.1"/>
    </source>
</evidence>
<dbReference type="AlphaFoldDB" id="V9DUV7"/>
<dbReference type="EMBL" id="ANIZ01004818">
    <property type="protein sequence ID" value="ETI29807.1"/>
    <property type="molecule type" value="Genomic_DNA"/>
</dbReference>
<evidence type="ECO:0000256" key="1">
    <source>
        <dbReference type="SAM" id="MobiDB-lite"/>
    </source>
</evidence>
<organism evidence="2 3">
    <name type="scientific">Phytophthora nicotianae P1569</name>
    <dbReference type="NCBI Taxonomy" id="1317065"/>
    <lineage>
        <taxon>Eukaryota</taxon>
        <taxon>Sar</taxon>
        <taxon>Stramenopiles</taxon>
        <taxon>Oomycota</taxon>
        <taxon>Peronosporomycetes</taxon>
        <taxon>Peronosporales</taxon>
        <taxon>Peronosporaceae</taxon>
        <taxon>Phytophthora</taxon>
    </lineage>
</organism>
<comment type="caution">
    <text evidence="2">The sequence shown here is derived from an EMBL/GenBank/DDBJ whole genome shotgun (WGS) entry which is preliminary data.</text>
</comment>